<dbReference type="AlphaFoldDB" id="A0A1M5WT57"/>
<sequence>MKRNPLTLLAPIVLLIACHHNDDEAVAPKNTMSATLDGKTANITEMQATIDPVNTEMLSIVASLDGNHEKLLVVGMPYKTMKEGESVELEYASSNSAYIMYTPNNWADTYAAGSSQNGHGQITVTKNDLKGRKIEGNFNGSLRSATEALPCSNGKFSVVY</sequence>
<proteinExistence type="predicted"/>
<protein>
    <submittedName>
        <fullName evidence="1">Uncharacterized protein</fullName>
    </submittedName>
</protein>
<name>A0A1M5WT57_9BACT</name>
<keyword evidence="2" id="KW-1185">Reference proteome</keyword>
<gene>
    <name evidence="1" type="ORF">SAMN04488109_5981</name>
</gene>
<dbReference type="RefSeq" id="WP_073141969.1">
    <property type="nucleotide sequence ID" value="NZ_FQWQ01000005.1"/>
</dbReference>
<dbReference type="Proteomes" id="UP000184212">
    <property type="component" value="Unassembled WGS sequence"/>
</dbReference>
<dbReference type="OrthoDB" id="878372at2"/>
<evidence type="ECO:0000313" key="1">
    <source>
        <dbReference type="EMBL" id="SHH90592.1"/>
    </source>
</evidence>
<dbReference type="PROSITE" id="PS51257">
    <property type="entry name" value="PROKAR_LIPOPROTEIN"/>
    <property type="match status" value="1"/>
</dbReference>
<dbReference type="STRING" id="947013.SAMN04488109_5981"/>
<reference evidence="1 2" key="1">
    <citation type="submission" date="2016-11" db="EMBL/GenBank/DDBJ databases">
        <authorList>
            <person name="Jaros S."/>
            <person name="Januszkiewicz K."/>
            <person name="Wedrychowicz H."/>
        </authorList>
    </citation>
    <scope>NUCLEOTIDE SEQUENCE [LARGE SCALE GENOMIC DNA]</scope>
    <source>
        <strain evidence="1 2">DSM 24574</strain>
    </source>
</reference>
<organism evidence="1 2">
    <name type="scientific">Chryseolinea serpens</name>
    <dbReference type="NCBI Taxonomy" id="947013"/>
    <lineage>
        <taxon>Bacteria</taxon>
        <taxon>Pseudomonadati</taxon>
        <taxon>Bacteroidota</taxon>
        <taxon>Cytophagia</taxon>
        <taxon>Cytophagales</taxon>
        <taxon>Fulvivirgaceae</taxon>
        <taxon>Chryseolinea</taxon>
    </lineage>
</organism>
<accession>A0A1M5WT57</accession>
<dbReference type="EMBL" id="FQWQ01000005">
    <property type="protein sequence ID" value="SHH90592.1"/>
    <property type="molecule type" value="Genomic_DNA"/>
</dbReference>
<evidence type="ECO:0000313" key="2">
    <source>
        <dbReference type="Proteomes" id="UP000184212"/>
    </source>
</evidence>